<protein>
    <submittedName>
        <fullName evidence="1">Uncharacterized protein</fullName>
    </submittedName>
</protein>
<dbReference type="EMBL" id="CAJHNH020008465">
    <property type="protein sequence ID" value="CAG5135866.1"/>
    <property type="molecule type" value="Genomic_DNA"/>
</dbReference>
<evidence type="ECO:0000313" key="1">
    <source>
        <dbReference type="EMBL" id="CAG5135866.1"/>
    </source>
</evidence>
<dbReference type="Proteomes" id="UP000678393">
    <property type="component" value="Unassembled WGS sequence"/>
</dbReference>
<dbReference type="InterPro" id="IPR011990">
    <property type="entry name" value="TPR-like_helical_dom_sf"/>
</dbReference>
<keyword evidence="2" id="KW-1185">Reference proteome</keyword>
<reference evidence="1" key="1">
    <citation type="submission" date="2021-04" db="EMBL/GenBank/DDBJ databases">
        <authorList>
            <consortium name="Molecular Ecology Group"/>
        </authorList>
    </citation>
    <scope>NUCLEOTIDE SEQUENCE</scope>
</reference>
<dbReference type="SUPFAM" id="SSF48452">
    <property type="entry name" value="TPR-like"/>
    <property type="match status" value="1"/>
</dbReference>
<accession>A0A8S4AA72</accession>
<sequence>MCSVEGSSPEDLRMVKDCLEKIERMRKEQAKPKDILAECEQCLKRTTLPFGNVFLVRLVGKAFDAAIDAEEWETALLLSIKNYKPYSILHHPFNPCVGYLLANMGKLLMLVGRLSEAFLHLKKALENFTVSLGENHFLYKQVKEMMAQCEAEMDSQEQER</sequence>
<dbReference type="AlphaFoldDB" id="A0A8S4AA72"/>
<proteinExistence type="predicted"/>
<dbReference type="Gene3D" id="1.25.40.10">
    <property type="entry name" value="Tetratricopeptide repeat domain"/>
    <property type="match status" value="1"/>
</dbReference>
<evidence type="ECO:0000313" key="2">
    <source>
        <dbReference type="Proteomes" id="UP000678393"/>
    </source>
</evidence>
<gene>
    <name evidence="1" type="ORF">CUNI_LOCUS21424</name>
</gene>
<organism evidence="1 2">
    <name type="scientific">Candidula unifasciata</name>
    <dbReference type="NCBI Taxonomy" id="100452"/>
    <lineage>
        <taxon>Eukaryota</taxon>
        <taxon>Metazoa</taxon>
        <taxon>Spiralia</taxon>
        <taxon>Lophotrochozoa</taxon>
        <taxon>Mollusca</taxon>
        <taxon>Gastropoda</taxon>
        <taxon>Heterobranchia</taxon>
        <taxon>Euthyneura</taxon>
        <taxon>Panpulmonata</taxon>
        <taxon>Eupulmonata</taxon>
        <taxon>Stylommatophora</taxon>
        <taxon>Helicina</taxon>
        <taxon>Helicoidea</taxon>
        <taxon>Geomitridae</taxon>
        <taxon>Candidula</taxon>
    </lineage>
</organism>
<dbReference type="OrthoDB" id="265717at2759"/>
<comment type="caution">
    <text evidence="1">The sequence shown here is derived from an EMBL/GenBank/DDBJ whole genome shotgun (WGS) entry which is preliminary data.</text>
</comment>
<name>A0A8S4AA72_9EUPU</name>
<dbReference type="Gene3D" id="1.25.40.970">
    <property type="match status" value="1"/>
</dbReference>